<dbReference type="EMBL" id="CM044705">
    <property type="protein sequence ID" value="KAI5663716.1"/>
    <property type="molecule type" value="Genomic_DNA"/>
</dbReference>
<reference evidence="2" key="1">
    <citation type="journal article" date="2023" name="Nat. Plants">
        <title>Single-cell RNA sequencing provides a high-resolution roadmap for understanding the multicellular compartmentation of specialized metabolism.</title>
        <authorList>
            <person name="Sun S."/>
            <person name="Shen X."/>
            <person name="Li Y."/>
            <person name="Li Y."/>
            <person name="Wang S."/>
            <person name="Li R."/>
            <person name="Zhang H."/>
            <person name="Shen G."/>
            <person name="Guo B."/>
            <person name="Wei J."/>
            <person name="Xu J."/>
            <person name="St-Pierre B."/>
            <person name="Chen S."/>
            <person name="Sun C."/>
        </authorList>
    </citation>
    <scope>NUCLEOTIDE SEQUENCE [LARGE SCALE GENOMIC DNA]</scope>
</reference>
<protein>
    <submittedName>
        <fullName evidence="1">Uncharacterized protein</fullName>
    </submittedName>
</protein>
<proteinExistence type="predicted"/>
<name>A0ACC0ASK4_CATRO</name>
<keyword evidence="2" id="KW-1185">Reference proteome</keyword>
<accession>A0ACC0ASK4</accession>
<sequence>MSKADGGIKCIVFHGMGENSKVCPQESNLLEDGPTNKCGNCAWLGHNKRTCPNVVQPNTTNDSAENKTRMTFKQLHLHQVVKFQHQLQRSQKFVPFVSKQAATIRLATLTEQNSFEGYYLDIGLVFDVDLACKQDGLVIWNNSHLYAYGILINGSGASISKKLEQVLGIVNELLEQLGIRTSTWNDYIIHSININSKSIYINKFKYNNPN</sequence>
<evidence type="ECO:0000313" key="1">
    <source>
        <dbReference type="EMBL" id="KAI5663716.1"/>
    </source>
</evidence>
<gene>
    <name evidence="1" type="ORF">M9H77_23039</name>
</gene>
<organism evidence="1 2">
    <name type="scientific">Catharanthus roseus</name>
    <name type="common">Madagascar periwinkle</name>
    <name type="synonym">Vinca rosea</name>
    <dbReference type="NCBI Taxonomy" id="4058"/>
    <lineage>
        <taxon>Eukaryota</taxon>
        <taxon>Viridiplantae</taxon>
        <taxon>Streptophyta</taxon>
        <taxon>Embryophyta</taxon>
        <taxon>Tracheophyta</taxon>
        <taxon>Spermatophyta</taxon>
        <taxon>Magnoliopsida</taxon>
        <taxon>eudicotyledons</taxon>
        <taxon>Gunneridae</taxon>
        <taxon>Pentapetalae</taxon>
        <taxon>asterids</taxon>
        <taxon>lamiids</taxon>
        <taxon>Gentianales</taxon>
        <taxon>Apocynaceae</taxon>
        <taxon>Rauvolfioideae</taxon>
        <taxon>Vinceae</taxon>
        <taxon>Catharanthinae</taxon>
        <taxon>Catharanthus</taxon>
    </lineage>
</organism>
<comment type="caution">
    <text evidence="1">The sequence shown here is derived from an EMBL/GenBank/DDBJ whole genome shotgun (WGS) entry which is preliminary data.</text>
</comment>
<evidence type="ECO:0000313" key="2">
    <source>
        <dbReference type="Proteomes" id="UP001060085"/>
    </source>
</evidence>
<dbReference type="Proteomes" id="UP001060085">
    <property type="component" value="Linkage Group LG05"/>
</dbReference>